<dbReference type="PANTHER" id="PTHR12945">
    <property type="entry name" value="TRANSLATION INITIATION FACTOR EIF3-RELATED"/>
    <property type="match status" value="1"/>
</dbReference>
<proteinExistence type="inferred from homology"/>
<evidence type="ECO:0000256" key="4">
    <source>
        <dbReference type="ARBA" id="ARBA00022694"/>
    </source>
</evidence>
<dbReference type="GO" id="GO:0030488">
    <property type="term" value="P:tRNA methylation"/>
    <property type="evidence" value="ECO:0007669"/>
    <property type="project" value="InterPro"/>
</dbReference>
<dbReference type="AlphaFoldDB" id="A0A8R2M2C0"/>
<dbReference type="Gene3D" id="3.40.50.150">
    <property type="entry name" value="Vaccinia Virus protein VP39"/>
    <property type="match status" value="1"/>
</dbReference>
<dbReference type="KEGG" id="bmor:101746577"/>
<dbReference type="GO" id="GO:0005634">
    <property type="term" value="C:nucleus"/>
    <property type="evidence" value="ECO:0007669"/>
    <property type="project" value="UniProtKB-SubCell"/>
</dbReference>
<feature type="compositionally biased region" description="Basic and acidic residues" evidence="7">
    <location>
        <begin position="303"/>
        <end position="316"/>
    </location>
</feature>
<evidence type="ECO:0000256" key="5">
    <source>
        <dbReference type="ARBA" id="ARBA00023242"/>
    </source>
</evidence>
<dbReference type="PANTHER" id="PTHR12945:SF0">
    <property type="entry name" value="TRNA (ADENINE(58)-N(1))-METHYLTRANSFERASE NON-CATALYTIC SUBUNIT TRM6"/>
    <property type="match status" value="1"/>
</dbReference>
<keyword evidence="5" id="KW-0539">Nucleus</keyword>
<reference evidence="8" key="2">
    <citation type="submission" date="2022-06" db="UniProtKB">
        <authorList>
            <consortium name="EnsemblMetazoa"/>
        </authorList>
    </citation>
    <scope>IDENTIFICATION</scope>
    <source>
        <strain evidence="8">p50T (Dazao)</strain>
    </source>
</reference>
<evidence type="ECO:0000256" key="1">
    <source>
        <dbReference type="ARBA" id="ARBA00004123"/>
    </source>
</evidence>
<protein>
    <recommendedName>
        <fullName evidence="3">tRNA (adenine(58)-N(1))-methyltransferase non-catalytic subunit TRM6</fullName>
    </recommendedName>
    <alternativeName>
        <fullName evidence="6">tRNA(m1A58)-methyltransferase subunit TRM6</fullName>
    </alternativeName>
</protein>
<dbReference type="EnsemblMetazoa" id="XM_038015878.1">
    <property type="protein sequence ID" value="XP_037871806.1"/>
    <property type="gene ID" value="LOC101746577"/>
</dbReference>
<dbReference type="GO" id="GO:0031515">
    <property type="term" value="C:tRNA (m1A) methyltransferase complex"/>
    <property type="evidence" value="ECO:0007669"/>
    <property type="project" value="InterPro"/>
</dbReference>
<dbReference type="InterPro" id="IPR017423">
    <property type="entry name" value="TRM6"/>
</dbReference>
<evidence type="ECO:0000256" key="6">
    <source>
        <dbReference type="ARBA" id="ARBA00032319"/>
    </source>
</evidence>
<keyword evidence="9" id="KW-1185">Reference proteome</keyword>
<dbReference type="CTD" id="51605"/>
<evidence type="ECO:0000313" key="9">
    <source>
        <dbReference type="Proteomes" id="UP000005204"/>
    </source>
</evidence>
<dbReference type="InterPro" id="IPR029063">
    <property type="entry name" value="SAM-dependent_MTases_sf"/>
</dbReference>
<evidence type="ECO:0000313" key="8">
    <source>
        <dbReference type="EnsemblMetazoa" id="XP_037871806.1"/>
    </source>
</evidence>
<organism evidence="8 9">
    <name type="scientific">Bombyx mori</name>
    <name type="common">Silk moth</name>
    <dbReference type="NCBI Taxonomy" id="7091"/>
    <lineage>
        <taxon>Eukaryota</taxon>
        <taxon>Metazoa</taxon>
        <taxon>Ecdysozoa</taxon>
        <taxon>Arthropoda</taxon>
        <taxon>Hexapoda</taxon>
        <taxon>Insecta</taxon>
        <taxon>Pterygota</taxon>
        <taxon>Neoptera</taxon>
        <taxon>Endopterygota</taxon>
        <taxon>Lepidoptera</taxon>
        <taxon>Glossata</taxon>
        <taxon>Ditrysia</taxon>
        <taxon>Bombycoidea</taxon>
        <taxon>Bombycidae</taxon>
        <taxon>Bombycinae</taxon>
        <taxon>Bombyx</taxon>
    </lineage>
</organism>
<accession>A0A8R2M2C0</accession>
<feature type="region of interest" description="Disordered" evidence="7">
    <location>
        <begin position="303"/>
        <end position="331"/>
    </location>
</feature>
<evidence type="ECO:0000256" key="7">
    <source>
        <dbReference type="SAM" id="MobiDB-lite"/>
    </source>
</evidence>
<evidence type="ECO:0000256" key="3">
    <source>
        <dbReference type="ARBA" id="ARBA00021704"/>
    </source>
</evidence>
<dbReference type="Proteomes" id="UP000005204">
    <property type="component" value="Unassembled WGS sequence"/>
</dbReference>
<keyword evidence="4" id="KW-0819">tRNA processing</keyword>
<dbReference type="Pfam" id="PF04189">
    <property type="entry name" value="Gcd10p"/>
    <property type="match status" value="1"/>
</dbReference>
<dbReference type="GeneID" id="101746577"/>
<comment type="similarity">
    <text evidence="2">Belongs to the TRM6/GCD10 family.</text>
</comment>
<dbReference type="RefSeq" id="XP_037871806.1">
    <property type="nucleotide sequence ID" value="XM_038015878.2"/>
</dbReference>
<name>A0A8R2M2C0_BOMMO</name>
<evidence type="ECO:0000256" key="2">
    <source>
        <dbReference type="ARBA" id="ARBA00008320"/>
    </source>
</evidence>
<sequence>MLTGKVSKMSDNMIKIGDYIVIQKQNFKKLHKYNKPNSTITVGRDSINLNGIEGCRYFSTFKMISKSNKKAREYTVELTDEVVNLKDEIEIKLSGSDNRNIVDDGLSQKLTAAEIEDLKNDANRASDIIESLITNSNTFHNKTEFSQEKYLKKKEKKYFEYLQILKPNLRTIAEIMYKLEPGKVQNLRIDTLSQIITTVNIYCEGNHLLYDSGSNGLVAAALLSSIGQNTNGRLVHMHPGNMSQKQALLAMNFPEEQLKRCISVNVYSALRQFYQGCDTNSNENIKEIPITESNQLKRKLVENDNEPRRKIAKPDEEVSEPVIDELKENSNKGDPKIPKWHFDNIYAAQILEKKLDSLVITCKEDPQNIFLELVNFIKPGRPFVIYYNVSEPLQNLYLALKSQSNVAALKLTSNWMRNYQVLPERTRPDVIMNGASGYLLSGYVLK</sequence>
<comment type="subcellular location">
    <subcellularLocation>
        <location evidence="1">Nucleus</location>
    </subcellularLocation>
</comment>
<reference evidence="9" key="1">
    <citation type="journal article" date="2008" name="Insect Biochem. Mol. Biol.">
        <title>The genome of a lepidopteran model insect, the silkworm Bombyx mori.</title>
        <authorList>
            <consortium name="International Silkworm Genome Consortium"/>
        </authorList>
    </citation>
    <scope>NUCLEOTIDE SEQUENCE [LARGE SCALE GENOMIC DNA]</scope>
    <source>
        <strain evidence="9">p50T</strain>
    </source>
</reference>